<comment type="caution">
    <text evidence="2">The sequence shown here is derived from an EMBL/GenBank/DDBJ whole genome shotgun (WGS) entry which is preliminary data.</text>
</comment>
<dbReference type="InterPro" id="IPR024072">
    <property type="entry name" value="DHFR-like_dom_sf"/>
</dbReference>
<dbReference type="Gene3D" id="3.40.430.10">
    <property type="entry name" value="Dihydrofolate Reductase, subunit A"/>
    <property type="match status" value="1"/>
</dbReference>
<dbReference type="Pfam" id="PF01872">
    <property type="entry name" value="RibD_C"/>
    <property type="match status" value="1"/>
</dbReference>
<organism evidence="2">
    <name type="scientific">uncultured bacterium</name>
    <name type="common">gcode 4</name>
    <dbReference type="NCBI Taxonomy" id="1234023"/>
    <lineage>
        <taxon>Bacteria</taxon>
        <taxon>environmental samples</taxon>
    </lineage>
</organism>
<dbReference type="InterPro" id="IPR050765">
    <property type="entry name" value="Riboflavin_Biosynth_HTPR"/>
</dbReference>
<feature type="domain" description="Bacterial bifunctional deaminase-reductase C-terminal" evidence="1">
    <location>
        <begin position="26"/>
        <end position="207"/>
    </location>
</feature>
<dbReference type="EMBL" id="AMFJ01000160">
    <property type="protein sequence ID" value="EKE29504.1"/>
    <property type="molecule type" value="Genomic_DNA"/>
</dbReference>
<dbReference type="GO" id="GO:0009231">
    <property type="term" value="P:riboflavin biosynthetic process"/>
    <property type="evidence" value="ECO:0007669"/>
    <property type="project" value="InterPro"/>
</dbReference>
<reference evidence="2" key="1">
    <citation type="journal article" date="2012" name="Science">
        <title>Fermentation, hydrogen, and sulfur metabolism in multiple uncultivated bacterial phyla.</title>
        <authorList>
            <person name="Wrighton K.C."/>
            <person name="Thomas B.C."/>
            <person name="Sharon I."/>
            <person name="Miller C.S."/>
            <person name="Castelle C.J."/>
            <person name="VerBerkmoes N.C."/>
            <person name="Wilkins M.J."/>
            <person name="Hettich R.L."/>
            <person name="Lipton M.S."/>
            <person name="Williams K.H."/>
            <person name="Long P.E."/>
            <person name="Banfield J.F."/>
        </authorList>
    </citation>
    <scope>NUCLEOTIDE SEQUENCE [LARGE SCALE GENOMIC DNA]</scope>
</reference>
<dbReference type="AlphaFoldDB" id="K2GGG4"/>
<proteinExistence type="predicted"/>
<dbReference type="SUPFAM" id="SSF53597">
    <property type="entry name" value="Dihydrofolate reductase-like"/>
    <property type="match status" value="1"/>
</dbReference>
<protein>
    <recommendedName>
        <fullName evidence="1">Bacterial bifunctional deaminase-reductase C-terminal domain-containing protein</fullName>
    </recommendedName>
</protein>
<evidence type="ECO:0000259" key="1">
    <source>
        <dbReference type="Pfam" id="PF01872"/>
    </source>
</evidence>
<sequence>MISSRKTFSGKKWKSKHLILNNSTMRKIIILSFITLDGVMQAPGGPEEDTSNDFKYGGWTVPYFDEFAGNIMTEQMKQPFCLLLGRKTFDIFASYWPQHANEWPGINESVKYVVSNTLTESDWENSVFISGDVVKKIKELKAQSGPDLQVHGSGNLIQTLLKEDLADELWLKIFPITLGSWKRLFAEGTIPAAFRLKESHTSPSGVIIASYERAGEVKTGSF</sequence>
<accession>K2GGG4</accession>
<dbReference type="PANTHER" id="PTHR38011">
    <property type="entry name" value="DIHYDROFOLATE REDUCTASE FAMILY PROTEIN (AFU_ORTHOLOGUE AFUA_8G06820)"/>
    <property type="match status" value="1"/>
</dbReference>
<dbReference type="PANTHER" id="PTHR38011:SF2">
    <property type="entry name" value="BIFUNCTIONAL DEAMINASE-REDUCTASE DOMAIN PROTEIN"/>
    <property type="match status" value="1"/>
</dbReference>
<evidence type="ECO:0000313" key="2">
    <source>
        <dbReference type="EMBL" id="EKE29504.1"/>
    </source>
</evidence>
<name>K2GGG4_9BACT</name>
<dbReference type="GO" id="GO:0008703">
    <property type="term" value="F:5-amino-6-(5-phosphoribosylamino)uracil reductase activity"/>
    <property type="evidence" value="ECO:0007669"/>
    <property type="project" value="InterPro"/>
</dbReference>
<dbReference type="InterPro" id="IPR002734">
    <property type="entry name" value="RibDG_C"/>
</dbReference>
<gene>
    <name evidence="2" type="ORF">ACD_2C00160G0003</name>
</gene>